<dbReference type="InterPro" id="IPR038765">
    <property type="entry name" value="Papain-like_cys_pep_sf"/>
</dbReference>
<evidence type="ECO:0000256" key="3">
    <source>
        <dbReference type="ARBA" id="ARBA00022801"/>
    </source>
</evidence>
<dbReference type="Gene3D" id="3.90.1720.10">
    <property type="entry name" value="endopeptidase domain like (from Nostoc punctiforme)"/>
    <property type="match status" value="1"/>
</dbReference>
<comment type="caution">
    <text evidence="7">The sequence shown here is derived from an EMBL/GenBank/DDBJ whole genome shotgun (WGS) entry which is preliminary data.</text>
</comment>
<dbReference type="SUPFAM" id="SSF54001">
    <property type="entry name" value="Cysteine proteinases"/>
    <property type="match status" value="1"/>
</dbReference>
<comment type="similarity">
    <text evidence="1">Belongs to the peptidase C40 family.</text>
</comment>
<organism evidence="7 8">
    <name type="scientific">Nocardia aurantia</name>
    <dbReference type="NCBI Taxonomy" id="2585199"/>
    <lineage>
        <taxon>Bacteria</taxon>
        <taxon>Bacillati</taxon>
        <taxon>Actinomycetota</taxon>
        <taxon>Actinomycetes</taxon>
        <taxon>Mycobacteriales</taxon>
        <taxon>Nocardiaceae</taxon>
        <taxon>Nocardia</taxon>
    </lineage>
</organism>
<dbReference type="PROSITE" id="PS51935">
    <property type="entry name" value="NLPC_P60"/>
    <property type="match status" value="1"/>
</dbReference>
<evidence type="ECO:0000256" key="2">
    <source>
        <dbReference type="ARBA" id="ARBA00022670"/>
    </source>
</evidence>
<dbReference type="PANTHER" id="PTHR47359:SF3">
    <property type="entry name" value="NLP_P60 DOMAIN-CONTAINING PROTEIN-RELATED"/>
    <property type="match status" value="1"/>
</dbReference>
<sequence length="206" mass="21238">MTRTARATARLCLVAATMSLAGAIWAGPATATGIDLGEVLPAGLDLPMEVSVDLPFDLDGLINPTEDVAGGFGTGSFAGPASLAASVPVASPRALAALSAAGTQVGKPYEWGATGPVAYDCSGLVQWAFRQVGVTLPRTTYQQARAGSPVPIGALQPGDVIVLNRDGSHVGIYAGEGMILNAYDRGYPVGLTPLNRFSIFSIRRFY</sequence>
<proteinExistence type="inferred from homology"/>
<feature type="chain" id="PRO_5039041164" description="NlpC/P60 domain-containing protein" evidence="5">
    <location>
        <begin position="27"/>
        <end position="206"/>
    </location>
</feature>
<evidence type="ECO:0000313" key="7">
    <source>
        <dbReference type="EMBL" id="MQY25545.1"/>
    </source>
</evidence>
<feature type="domain" description="NlpC/P60" evidence="6">
    <location>
        <begin position="91"/>
        <end position="206"/>
    </location>
</feature>
<name>A0A7K0DIB3_9NOCA</name>
<dbReference type="InterPro" id="IPR000064">
    <property type="entry name" value="NLP_P60_dom"/>
</dbReference>
<keyword evidence="8" id="KW-1185">Reference proteome</keyword>
<keyword evidence="5" id="KW-0732">Signal</keyword>
<evidence type="ECO:0000256" key="5">
    <source>
        <dbReference type="SAM" id="SignalP"/>
    </source>
</evidence>
<dbReference type="InterPro" id="IPR051794">
    <property type="entry name" value="PG_Endopeptidase_C40"/>
</dbReference>
<dbReference type="Proteomes" id="UP000431401">
    <property type="component" value="Unassembled WGS sequence"/>
</dbReference>
<reference evidence="7 8" key="1">
    <citation type="submission" date="2019-10" db="EMBL/GenBank/DDBJ databases">
        <title>Nocardia macrotermitis sp. nov. and Nocardia aurantia sp. nov., isolated from the gut of fungus growing-termite Macrotermes natalensis.</title>
        <authorList>
            <person name="Benndorf R."/>
            <person name="Schwitalla J."/>
            <person name="Martin K."/>
            <person name="De Beer W."/>
            <person name="Kaster A.-K."/>
            <person name="Vollmers J."/>
            <person name="Poulsen M."/>
            <person name="Beemelmanns C."/>
        </authorList>
    </citation>
    <scope>NUCLEOTIDE SEQUENCE [LARGE SCALE GENOMIC DNA]</scope>
    <source>
        <strain evidence="7 8">RB56</strain>
    </source>
</reference>
<keyword evidence="2" id="KW-0645">Protease</keyword>
<feature type="signal peptide" evidence="5">
    <location>
        <begin position="1"/>
        <end position="26"/>
    </location>
</feature>
<dbReference type="GO" id="GO:0008234">
    <property type="term" value="F:cysteine-type peptidase activity"/>
    <property type="evidence" value="ECO:0007669"/>
    <property type="project" value="UniProtKB-KW"/>
</dbReference>
<evidence type="ECO:0000313" key="8">
    <source>
        <dbReference type="Proteomes" id="UP000431401"/>
    </source>
</evidence>
<dbReference type="GO" id="GO:0006508">
    <property type="term" value="P:proteolysis"/>
    <property type="evidence" value="ECO:0007669"/>
    <property type="project" value="UniProtKB-KW"/>
</dbReference>
<evidence type="ECO:0000259" key="6">
    <source>
        <dbReference type="PROSITE" id="PS51935"/>
    </source>
</evidence>
<dbReference type="EMBL" id="WEGI01000002">
    <property type="protein sequence ID" value="MQY25545.1"/>
    <property type="molecule type" value="Genomic_DNA"/>
</dbReference>
<dbReference type="PANTHER" id="PTHR47359">
    <property type="entry name" value="PEPTIDOGLYCAN DL-ENDOPEPTIDASE CWLO"/>
    <property type="match status" value="1"/>
</dbReference>
<keyword evidence="3" id="KW-0378">Hydrolase</keyword>
<dbReference type="AlphaFoldDB" id="A0A7K0DIB3"/>
<gene>
    <name evidence="7" type="ORF">NRB56_11020</name>
</gene>
<evidence type="ECO:0000256" key="4">
    <source>
        <dbReference type="ARBA" id="ARBA00022807"/>
    </source>
</evidence>
<dbReference type="Pfam" id="PF00877">
    <property type="entry name" value="NLPC_P60"/>
    <property type="match status" value="1"/>
</dbReference>
<accession>A0A7K0DIB3</accession>
<protein>
    <recommendedName>
        <fullName evidence="6">NlpC/P60 domain-containing protein</fullName>
    </recommendedName>
</protein>
<evidence type="ECO:0000256" key="1">
    <source>
        <dbReference type="ARBA" id="ARBA00007074"/>
    </source>
</evidence>
<keyword evidence="4" id="KW-0788">Thiol protease</keyword>